<evidence type="ECO:0000313" key="1">
    <source>
        <dbReference type="EMBL" id="OAA90407.1"/>
    </source>
</evidence>
<dbReference type="Proteomes" id="UP000077407">
    <property type="component" value="Unassembled WGS sequence"/>
</dbReference>
<proteinExistence type="predicted"/>
<accession>A0A168R9S4</accession>
<comment type="caution">
    <text evidence="1">The sequence shown here is derived from an EMBL/GenBank/DDBJ whole genome shotgun (WGS) entry which is preliminary data.</text>
</comment>
<evidence type="ECO:0000313" key="2">
    <source>
        <dbReference type="Proteomes" id="UP000077407"/>
    </source>
</evidence>
<reference evidence="1 2" key="1">
    <citation type="journal article" date="2015" name="Biotechnol. Bioeng.">
        <title>Genome sequence and phenotypic characterization of Caulobacter segnis.</title>
        <authorList>
            <person name="Patel S."/>
            <person name="Fletcher B."/>
            <person name="Scott D.C."/>
            <person name="Ely B."/>
        </authorList>
    </citation>
    <scope>NUCLEOTIDE SEQUENCE [LARGE SCALE GENOMIC DNA]</scope>
    <source>
        <strain evidence="1 2">ERI-2</strain>
    </source>
</reference>
<sequence>MLDFANIIFDICYALSSIHNKDIKENDYRLNYKSEEISELLLRLYDQSFNYDEKIFYKCLNAWDVMFESGILHARNLTRKIDSQ</sequence>
<dbReference type="EMBL" id="LITT01000011">
    <property type="protein sequence ID" value="OAA90407.1"/>
    <property type="molecule type" value="Genomic_DNA"/>
</dbReference>
<protein>
    <submittedName>
        <fullName evidence="1">Uncharacterized protein</fullName>
    </submittedName>
</protein>
<dbReference type="AlphaFoldDB" id="A0A168R9S4"/>
<organism evidence="1 2">
    <name type="scientific">Clostridium ljungdahlii</name>
    <dbReference type="NCBI Taxonomy" id="1538"/>
    <lineage>
        <taxon>Bacteria</taxon>
        <taxon>Bacillati</taxon>
        <taxon>Bacillota</taxon>
        <taxon>Clostridia</taxon>
        <taxon>Eubacteriales</taxon>
        <taxon>Clostridiaceae</taxon>
        <taxon>Clostridium</taxon>
    </lineage>
</organism>
<gene>
    <name evidence="1" type="ORF">WY13_01311</name>
</gene>
<dbReference type="PATRIC" id="fig|1538.10.peg.213"/>
<name>A0A168R9S4_9CLOT</name>